<proteinExistence type="predicted"/>
<dbReference type="EMBL" id="GL377314">
    <property type="protein sequence ID" value="EFI92087.1"/>
    <property type="molecule type" value="Genomic_DNA"/>
</dbReference>
<reference evidence="1 2" key="1">
    <citation type="journal article" date="2010" name="Nat. Biotechnol.">
        <title>Genome sequence of the model mushroom Schizophyllum commune.</title>
        <authorList>
            <person name="Ohm R.A."/>
            <person name="de Jong J.F."/>
            <person name="Lugones L.G."/>
            <person name="Aerts A."/>
            <person name="Kothe E."/>
            <person name="Stajich J.E."/>
            <person name="de Vries R.P."/>
            <person name="Record E."/>
            <person name="Levasseur A."/>
            <person name="Baker S.E."/>
            <person name="Bartholomew K.A."/>
            <person name="Coutinho P.M."/>
            <person name="Erdmann S."/>
            <person name="Fowler T.J."/>
            <person name="Gathman A.C."/>
            <person name="Lombard V."/>
            <person name="Henrissat B."/>
            <person name="Knabe N."/>
            <person name="Kuees U."/>
            <person name="Lilly W.W."/>
            <person name="Lindquist E."/>
            <person name="Lucas S."/>
            <person name="Magnuson J.K."/>
            <person name="Piumi F."/>
            <person name="Raudaskoski M."/>
            <person name="Salamov A."/>
            <person name="Schmutz J."/>
            <person name="Schwarze F.W.M.R."/>
            <person name="vanKuyk P.A."/>
            <person name="Horton J.S."/>
            <person name="Grigoriev I.V."/>
            <person name="Woesten H.A.B."/>
        </authorList>
    </citation>
    <scope>NUCLEOTIDE SEQUENCE [LARGE SCALE GENOMIC DNA]</scope>
    <source>
        <strain evidence="2">H4-8 / FGSC 9210</strain>
    </source>
</reference>
<gene>
    <name evidence="1" type="ORF">SCHCODRAFT_238284</name>
</gene>
<evidence type="ECO:0000313" key="1">
    <source>
        <dbReference type="EMBL" id="EFI92087.1"/>
    </source>
</evidence>
<sequence>MPRNRINFSDPNAAEEFQCRRYARASMPMLCKSINVRETALMYPALPWLYRVLAADKRQISWTASTRPRDASQMHQCHALPDSLHDAEIGQPHAQRPASRPALIDATSINVNATQEHHADVEQEQQCACNKNINFPRARPMFQNSGSSMISRVSPLDQVDAPSIRTVISIFRAVKWQCSKGSSLVDRVLPGAFVLDIDVFSLDFDLLSLPSTVDLRPSIHDIDRQVHPKARGEVEDQVPRGSATIVFNTAAQCIYLA</sequence>
<dbReference type="Proteomes" id="UP000007431">
    <property type="component" value="Unassembled WGS sequence"/>
</dbReference>
<dbReference type="GeneID" id="9593329"/>
<dbReference type="RefSeq" id="XP_003026990.1">
    <property type="nucleotide sequence ID" value="XM_003026944.1"/>
</dbReference>
<keyword evidence="2" id="KW-1185">Reference proteome</keyword>
<name>D8QJG8_SCHCM</name>
<dbReference type="AlphaFoldDB" id="D8QJG8"/>
<dbReference type="InParanoid" id="D8QJG8"/>
<dbReference type="HOGENOM" id="CLU_1082422_0_0_1"/>
<organism evidence="2">
    <name type="scientific">Schizophyllum commune (strain H4-8 / FGSC 9210)</name>
    <name type="common">Split gill fungus</name>
    <dbReference type="NCBI Taxonomy" id="578458"/>
    <lineage>
        <taxon>Eukaryota</taxon>
        <taxon>Fungi</taxon>
        <taxon>Dikarya</taxon>
        <taxon>Basidiomycota</taxon>
        <taxon>Agaricomycotina</taxon>
        <taxon>Agaricomycetes</taxon>
        <taxon>Agaricomycetidae</taxon>
        <taxon>Agaricales</taxon>
        <taxon>Schizophyllaceae</taxon>
        <taxon>Schizophyllum</taxon>
    </lineage>
</organism>
<dbReference type="VEuPathDB" id="FungiDB:SCHCODRAFT_01136630"/>
<protein>
    <submittedName>
        <fullName evidence="1">Uncharacterized protein</fullName>
    </submittedName>
</protein>
<accession>D8QJG8</accession>
<evidence type="ECO:0000313" key="2">
    <source>
        <dbReference type="Proteomes" id="UP000007431"/>
    </source>
</evidence>
<dbReference type="KEGG" id="scm:SCHCO_01136630"/>